<proteinExistence type="predicted"/>
<dbReference type="RefSeq" id="WP_070407299.1">
    <property type="nucleotide sequence ID" value="NZ_CAJESD010000002.1"/>
</dbReference>
<protein>
    <submittedName>
        <fullName evidence="1">Uncharacterized protein</fullName>
    </submittedName>
</protein>
<accession>A0A317YQE7</accession>
<comment type="caution">
    <text evidence="1">The sequence shown here is derived from an EMBL/GenBank/DDBJ whole genome shotgun (WGS) entry which is preliminary data.</text>
</comment>
<dbReference type="Proteomes" id="UP000246800">
    <property type="component" value="Unassembled WGS sequence"/>
</dbReference>
<sequence>MTKHMVANILKNGTKYTDKKTGAKILYDKKTGTTLVIKGNKVVTNYKQKKPKKVWRKGH</sequence>
<evidence type="ECO:0000313" key="1">
    <source>
        <dbReference type="EMBL" id="PWZ74961.1"/>
    </source>
</evidence>
<organism evidence="1 2">
    <name type="scientific">Staphylococcus pseudintermedius</name>
    <dbReference type="NCBI Taxonomy" id="283734"/>
    <lineage>
        <taxon>Bacteria</taxon>
        <taxon>Bacillati</taxon>
        <taxon>Bacillota</taxon>
        <taxon>Bacilli</taxon>
        <taxon>Bacillales</taxon>
        <taxon>Staphylococcaceae</taxon>
        <taxon>Staphylococcus</taxon>
        <taxon>Staphylococcus intermedius group</taxon>
    </lineage>
</organism>
<reference evidence="1 2" key="1">
    <citation type="journal article" date="2018" name="Vet. Microbiol.">
        <title>Clonal diversity and geographic distribution of methicillin-resistant Staphylococcus pseudintermedius from Australian animals: Discovery of novel sequence types.</title>
        <authorList>
            <person name="Worthing K.A."/>
            <person name="Abraham S."/>
            <person name="Coombs G.W."/>
            <person name="Pang S."/>
            <person name="Saputra S."/>
            <person name="Jordan D."/>
            <person name="Trott D.J."/>
            <person name="Norris J.M."/>
        </authorList>
    </citation>
    <scope>NUCLEOTIDE SEQUENCE [LARGE SCALE GENOMIC DNA]</scope>
    <source>
        <strain evidence="1 2">ST525 1</strain>
    </source>
</reference>
<dbReference type="AlphaFoldDB" id="A0A317YQE7"/>
<evidence type="ECO:0000313" key="2">
    <source>
        <dbReference type="Proteomes" id="UP000246800"/>
    </source>
</evidence>
<name>A0A317YQE7_STAPS</name>
<gene>
    <name evidence="1" type="ORF">DD902_06695</name>
</gene>
<dbReference type="EMBL" id="QEIT01000031">
    <property type="protein sequence ID" value="PWZ74961.1"/>
    <property type="molecule type" value="Genomic_DNA"/>
</dbReference>